<protein>
    <submittedName>
        <fullName evidence="8">Pyridoxal phosphate-dependent transferase</fullName>
    </submittedName>
</protein>
<dbReference type="Proteomes" id="UP001215598">
    <property type="component" value="Unassembled WGS sequence"/>
</dbReference>
<evidence type="ECO:0000256" key="2">
    <source>
        <dbReference type="ARBA" id="ARBA00007441"/>
    </source>
</evidence>
<dbReference type="PANTHER" id="PTHR42790">
    <property type="entry name" value="AMINOTRANSFERASE"/>
    <property type="match status" value="1"/>
</dbReference>
<reference evidence="8" key="1">
    <citation type="submission" date="2023-03" db="EMBL/GenBank/DDBJ databases">
        <title>Massive genome expansion in bonnet fungi (Mycena s.s.) driven by repeated elements and novel gene families across ecological guilds.</title>
        <authorList>
            <consortium name="Lawrence Berkeley National Laboratory"/>
            <person name="Harder C.B."/>
            <person name="Miyauchi S."/>
            <person name="Viragh M."/>
            <person name="Kuo A."/>
            <person name="Thoen E."/>
            <person name="Andreopoulos B."/>
            <person name="Lu D."/>
            <person name="Skrede I."/>
            <person name="Drula E."/>
            <person name="Henrissat B."/>
            <person name="Morin E."/>
            <person name="Kohler A."/>
            <person name="Barry K."/>
            <person name="LaButti K."/>
            <person name="Morin E."/>
            <person name="Salamov A."/>
            <person name="Lipzen A."/>
            <person name="Mereny Z."/>
            <person name="Hegedus B."/>
            <person name="Baldrian P."/>
            <person name="Stursova M."/>
            <person name="Weitz H."/>
            <person name="Taylor A."/>
            <person name="Grigoriev I.V."/>
            <person name="Nagy L.G."/>
            <person name="Martin F."/>
            <person name="Kauserud H."/>
        </authorList>
    </citation>
    <scope>NUCLEOTIDE SEQUENCE</scope>
    <source>
        <strain evidence="8">CBHHK182m</strain>
    </source>
</reference>
<evidence type="ECO:0000256" key="4">
    <source>
        <dbReference type="ARBA" id="ARBA00022679"/>
    </source>
</evidence>
<keyword evidence="5" id="KW-0663">Pyridoxal phosphate</keyword>
<dbReference type="PANTHER" id="PTHR42790:SF19">
    <property type="entry name" value="KYNURENINE_ALPHA-AMINOADIPATE AMINOTRANSFERASE, MITOCHONDRIAL"/>
    <property type="match status" value="1"/>
</dbReference>
<evidence type="ECO:0000256" key="5">
    <source>
        <dbReference type="ARBA" id="ARBA00022898"/>
    </source>
</evidence>
<evidence type="ECO:0000256" key="1">
    <source>
        <dbReference type="ARBA" id="ARBA00001933"/>
    </source>
</evidence>
<dbReference type="GO" id="GO:1901605">
    <property type="term" value="P:alpha-amino acid metabolic process"/>
    <property type="evidence" value="ECO:0007669"/>
    <property type="project" value="TreeGrafter"/>
</dbReference>
<dbReference type="InterPro" id="IPR050859">
    <property type="entry name" value="Class-I_PLP-dep_aminotransf"/>
</dbReference>
<organism evidence="8 9">
    <name type="scientific">Mycena metata</name>
    <dbReference type="NCBI Taxonomy" id="1033252"/>
    <lineage>
        <taxon>Eukaryota</taxon>
        <taxon>Fungi</taxon>
        <taxon>Dikarya</taxon>
        <taxon>Basidiomycota</taxon>
        <taxon>Agaricomycotina</taxon>
        <taxon>Agaricomycetes</taxon>
        <taxon>Agaricomycetidae</taxon>
        <taxon>Agaricales</taxon>
        <taxon>Marasmiineae</taxon>
        <taxon>Mycenaceae</taxon>
        <taxon>Mycena</taxon>
    </lineage>
</organism>
<gene>
    <name evidence="8" type="ORF">B0H16DRAFT_1380859</name>
</gene>
<feature type="domain" description="Aminotransferase class I/classII large" evidence="7">
    <location>
        <begin position="222"/>
        <end position="456"/>
    </location>
</feature>
<keyword evidence="3" id="KW-0032">Aminotransferase</keyword>
<dbReference type="EMBL" id="JARKIB010000135">
    <property type="protein sequence ID" value="KAJ7733935.1"/>
    <property type="molecule type" value="Genomic_DNA"/>
</dbReference>
<comment type="cofactor">
    <cofactor evidence="1">
        <name>pyridoxal 5'-phosphate</name>
        <dbReference type="ChEBI" id="CHEBI:597326"/>
    </cofactor>
</comment>
<dbReference type="AlphaFoldDB" id="A0AAD7I300"/>
<evidence type="ECO:0000256" key="6">
    <source>
        <dbReference type="SAM" id="Coils"/>
    </source>
</evidence>
<evidence type="ECO:0000259" key="7">
    <source>
        <dbReference type="Pfam" id="PF00155"/>
    </source>
</evidence>
<dbReference type="InterPro" id="IPR015421">
    <property type="entry name" value="PyrdxlP-dep_Trfase_major"/>
</dbReference>
<keyword evidence="6" id="KW-0175">Coiled coil</keyword>
<keyword evidence="4 8" id="KW-0808">Transferase</keyword>
<dbReference type="SUPFAM" id="SSF53383">
    <property type="entry name" value="PLP-dependent transferases"/>
    <property type="match status" value="1"/>
</dbReference>
<comment type="similarity">
    <text evidence="2">Belongs to the class-I pyridoxal-phosphate-dependent aminotransferase family.</text>
</comment>
<dbReference type="Gene3D" id="3.40.640.10">
    <property type="entry name" value="Type I PLP-dependent aspartate aminotransferase-like (Major domain)"/>
    <property type="match status" value="1"/>
</dbReference>
<name>A0AAD7I300_9AGAR</name>
<dbReference type="GO" id="GO:0008483">
    <property type="term" value="F:transaminase activity"/>
    <property type="evidence" value="ECO:0007669"/>
    <property type="project" value="UniProtKB-KW"/>
</dbReference>
<evidence type="ECO:0000313" key="9">
    <source>
        <dbReference type="Proteomes" id="UP001215598"/>
    </source>
</evidence>
<dbReference type="InterPro" id="IPR015424">
    <property type="entry name" value="PyrdxlP-dep_Trfase"/>
</dbReference>
<proteinExistence type="inferred from homology"/>
<dbReference type="InterPro" id="IPR004839">
    <property type="entry name" value="Aminotransferase_I/II_large"/>
</dbReference>
<comment type="caution">
    <text evidence="8">The sequence shown here is derived from an EMBL/GenBank/DDBJ whole genome shotgun (WGS) entry which is preliminary data.</text>
</comment>
<keyword evidence="9" id="KW-1185">Reference proteome</keyword>
<evidence type="ECO:0000256" key="3">
    <source>
        <dbReference type="ARBA" id="ARBA00022576"/>
    </source>
</evidence>
<evidence type="ECO:0000313" key="8">
    <source>
        <dbReference type="EMBL" id="KAJ7733935.1"/>
    </source>
</evidence>
<sequence length="480" mass="52926">MSPVPTIDIGPFLSQKSKLWKNNGIRSLMVLEDNPGMISLLVGRPNSSTFPFESITLKLKPTLAGLPSATGGADPLTLTIENEDLNEALQYGMTSGVPRLLDWLANFQTRVHKRVLDGSWQVNVGSGSQELIYRTCDILMNDDDFLLIETPVYPYVHFVYLAVTQFLLVDARFRGTLGFLAAVPCTLIEVNADSQGLNPANLETILSRWHHTHPGKPYPKALYTIPSGSNPTGASIPEARKIEVLKLAKKYNFLVLEDDAYAFLYYGPEGQQARSYFALEVEVNAEKGRVVRFDSFSKVVSSGMRLGYITAVPGICNAVGLITLNTNLHTPTVTQIMAYKLLAGWGPDGFLAHCAGVAVFYRSRRDMFERVARKHLSGLAEWTTPVAGMFLYIKLLVHASNPDADSWELISTKAVAKGILAVPGRAFMPLRGPTPFVRISFSIIDEDEADEACRRLREVILEARAEAEAALDDCHLTAYV</sequence>
<dbReference type="GO" id="GO:0030170">
    <property type="term" value="F:pyridoxal phosphate binding"/>
    <property type="evidence" value="ECO:0007669"/>
    <property type="project" value="InterPro"/>
</dbReference>
<accession>A0AAD7I300</accession>
<dbReference type="Pfam" id="PF00155">
    <property type="entry name" value="Aminotran_1_2"/>
    <property type="match status" value="1"/>
</dbReference>
<dbReference type="CDD" id="cd00609">
    <property type="entry name" value="AAT_like"/>
    <property type="match status" value="1"/>
</dbReference>
<feature type="coiled-coil region" evidence="6">
    <location>
        <begin position="446"/>
        <end position="473"/>
    </location>
</feature>